<gene>
    <name evidence="1" type="ORF">BV22DRAFT_1135940</name>
</gene>
<accession>A0ACB8AVR3</accession>
<dbReference type="EMBL" id="MU267507">
    <property type="protein sequence ID" value="KAH7916873.1"/>
    <property type="molecule type" value="Genomic_DNA"/>
</dbReference>
<dbReference type="Proteomes" id="UP000790709">
    <property type="component" value="Unassembled WGS sequence"/>
</dbReference>
<protein>
    <submittedName>
        <fullName evidence="1">Uncharacterized protein</fullName>
    </submittedName>
</protein>
<evidence type="ECO:0000313" key="1">
    <source>
        <dbReference type="EMBL" id="KAH7916873.1"/>
    </source>
</evidence>
<sequence>MRASAEPPVPDIRKLARKAQPKHDAAMPPRAPTKGPKSTISSTYTPIKTTWRLDALPNTPSPRLPSHNYRLASPPASSLRDASISSRLALHASQNRLVPALTGPSVQSNTPSYRTPTRPARPRNSSRRPS</sequence>
<organism evidence="1 2">
    <name type="scientific">Leucogyrophana mollusca</name>
    <dbReference type="NCBI Taxonomy" id="85980"/>
    <lineage>
        <taxon>Eukaryota</taxon>
        <taxon>Fungi</taxon>
        <taxon>Dikarya</taxon>
        <taxon>Basidiomycota</taxon>
        <taxon>Agaricomycotina</taxon>
        <taxon>Agaricomycetes</taxon>
        <taxon>Agaricomycetidae</taxon>
        <taxon>Boletales</taxon>
        <taxon>Boletales incertae sedis</taxon>
        <taxon>Leucogyrophana</taxon>
    </lineage>
</organism>
<keyword evidence="2" id="KW-1185">Reference proteome</keyword>
<comment type="caution">
    <text evidence="1">The sequence shown here is derived from an EMBL/GenBank/DDBJ whole genome shotgun (WGS) entry which is preliminary data.</text>
</comment>
<evidence type="ECO:0000313" key="2">
    <source>
        <dbReference type="Proteomes" id="UP000790709"/>
    </source>
</evidence>
<proteinExistence type="predicted"/>
<name>A0ACB8AVR3_9AGAM</name>
<reference evidence="1" key="1">
    <citation type="journal article" date="2021" name="New Phytol.">
        <title>Evolutionary innovations through gain and loss of genes in the ectomycorrhizal Boletales.</title>
        <authorList>
            <person name="Wu G."/>
            <person name="Miyauchi S."/>
            <person name="Morin E."/>
            <person name="Kuo A."/>
            <person name="Drula E."/>
            <person name="Varga T."/>
            <person name="Kohler A."/>
            <person name="Feng B."/>
            <person name="Cao Y."/>
            <person name="Lipzen A."/>
            <person name="Daum C."/>
            <person name="Hundley H."/>
            <person name="Pangilinan J."/>
            <person name="Johnson J."/>
            <person name="Barry K."/>
            <person name="LaButti K."/>
            <person name="Ng V."/>
            <person name="Ahrendt S."/>
            <person name="Min B."/>
            <person name="Choi I.G."/>
            <person name="Park H."/>
            <person name="Plett J.M."/>
            <person name="Magnuson J."/>
            <person name="Spatafora J.W."/>
            <person name="Nagy L.G."/>
            <person name="Henrissat B."/>
            <person name="Grigoriev I.V."/>
            <person name="Yang Z.L."/>
            <person name="Xu J."/>
            <person name="Martin F.M."/>
        </authorList>
    </citation>
    <scope>NUCLEOTIDE SEQUENCE</scope>
    <source>
        <strain evidence="1">KUC20120723A-06</strain>
    </source>
</reference>